<dbReference type="Proteomes" id="UP000094389">
    <property type="component" value="Unassembled WGS sequence"/>
</dbReference>
<feature type="domain" description="N-(5'phosphoribosyl) anthranilate isomerase (PRAI)" evidence="9">
    <location>
        <begin position="67"/>
        <end position="225"/>
    </location>
</feature>
<evidence type="ECO:0000256" key="6">
    <source>
        <dbReference type="ARBA" id="ARBA00022822"/>
    </source>
</evidence>
<keyword evidence="6" id="KW-0822">Tryptophan biosynthesis</keyword>
<dbReference type="UniPathway" id="UPA00035">
    <property type="reaction ID" value="UER00042"/>
</dbReference>
<dbReference type="OMA" id="FHGDESP"/>
<dbReference type="GO" id="GO:0004640">
    <property type="term" value="F:phosphoribosylanthranilate isomerase activity"/>
    <property type="evidence" value="ECO:0007669"/>
    <property type="project" value="UniProtKB-EC"/>
</dbReference>
<organism evidence="10 11">
    <name type="scientific">Cyberlindnera jadinii (strain ATCC 18201 / CBS 1600 / BCRC 20928 / JCM 3617 / NBRC 0987 / NRRL Y-1542)</name>
    <name type="common">Torula yeast</name>
    <name type="synonym">Candida utilis</name>
    <dbReference type="NCBI Taxonomy" id="983966"/>
    <lineage>
        <taxon>Eukaryota</taxon>
        <taxon>Fungi</taxon>
        <taxon>Dikarya</taxon>
        <taxon>Ascomycota</taxon>
        <taxon>Saccharomycotina</taxon>
        <taxon>Saccharomycetes</taxon>
        <taxon>Phaffomycetales</taxon>
        <taxon>Phaffomycetaceae</taxon>
        <taxon>Cyberlindnera</taxon>
    </lineage>
</organism>
<keyword evidence="11" id="KW-1185">Reference proteome</keyword>
<evidence type="ECO:0000256" key="5">
    <source>
        <dbReference type="ARBA" id="ARBA00022605"/>
    </source>
</evidence>
<keyword evidence="7" id="KW-0057">Aromatic amino acid biosynthesis</keyword>
<evidence type="ECO:0000259" key="9">
    <source>
        <dbReference type="Pfam" id="PF00697"/>
    </source>
</evidence>
<evidence type="ECO:0000313" key="10">
    <source>
        <dbReference type="EMBL" id="ODV71624.1"/>
    </source>
</evidence>
<gene>
    <name evidence="10" type="ORF">CYBJADRAFT_154695</name>
</gene>
<proteinExistence type="inferred from homology"/>
<dbReference type="RefSeq" id="XP_020068663.1">
    <property type="nucleotide sequence ID" value="XM_020213438.1"/>
</dbReference>
<dbReference type="SUPFAM" id="SSF51366">
    <property type="entry name" value="Ribulose-phoshate binding barrel"/>
    <property type="match status" value="1"/>
</dbReference>
<evidence type="ECO:0000256" key="4">
    <source>
        <dbReference type="ARBA" id="ARBA00022272"/>
    </source>
</evidence>
<dbReference type="EMBL" id="KV453939">
    <property type="protein sequence ID" value="ODV71624.1"/>
    <property type="molecule type" value="Genomic_DNA"/>
</dbReference>
<dbReference type="InterPro" id="IPR013785">
    <property type="entry name" value="Aldolase_TIM"/>
</dbReference>
<dbReference type="Pfam" id="PF00697">
    <property type="entry name" value="PRAI"/>
    <property type="match status" value="1"/>
</dbReference>
<dbReference type="GO" id="GO:0000162">
    <property type="term" value="P:L-tryptophan biosynthetic process"/>
    <property type="evidence" value="ECO:0007669"/>
    <property type="project" value="UniProtKB-UniPathway"/>
</dbReference>
<name>A0A1E4RWI0_CYBJN</name>
<dbReference type="AlphaFoldDB" id="A0A1E4RWI0"/>
<dbReference type="STRING" id="983966.A0A1E4RWI0"/>
<dbReference type="HAMAP" id="MF_00135">
    <property type="entry name" value="PRAI"/>
    <property type="match status" value="1"/>
</dbReference>
<comment type="pathway">
    <text evidence="1">Amino-acid biosynthesis; L-tryptophan biosynthesis; L-tryptophan from chorismate: step 3/5.</text>
</comment>
<sequence length="229" mass="24718">MTLVKICGLKDVESALVALDSGADLVGFIMVPNRDRTVDPEVASSIAQLCKERQSMSSIDLLSNLDKAHWTESAYKLIAENGPYAVGVFRNQSVEDINNAVESLGLDFVQLHGSEPRSEYIAKIKVPVITRFVPNDKEIANVNLASQILTLFDSEAGGEGTTLNWTELNQWGEESGSTYVLAGGLTPLNVGDAVNIKGVIGVDVSSGVETDGVKDHEKIRRFVQAAKQK</sequence>
<accession>A0A1E4RWI0</accession>
<evidence type="ECO:0000256" key="7">
    <source>
        <dbReference type="ARBA" id="ARBA00023141"/>
    </source>
</evidence>
<keyword evidence="5" id="KW-0028">Amino-acid biosynthesis</keyword>
<dbReference type="GeneID" id="30987834"/>
<dbReference type="PANTHER" id="PTHR42894:SF1">
    <property type="entry name" value="N-(5'-PHOSPHORIBOSYL)ANTHRANILATE ISOMERASE"/>
    <property type="match status" value="1"/>
</dbReference>
<evidence type="ECO:0000313" key="11">
    <source>
        <dbReference type="Proteomes" id="UP000094389"/>
    </source>
</evidence>
<dbReference type="CDD" id="cd00405">
    <property type="entry name" value="PRAI"/>
    <property type="match status" value="1"/>
</dbReference>
<keyword evidence="8 10" id="KW-0413">Isomerase</keyword>
<protein>
    <recommendedName>
        <fullName evidence="4">N-(5'-phosphoribosyl)anthranilate isomerase</fullName>
        <ecNumber evidence="3">5.3.1.24</ecNumber>
    </recommendedName>
</protein>
<reference evidence="10 11" key="1">
    <citation type="journal article" date="2016" name="Proc. Natl. Acad. Sci. U.S.A.">
        <title>Comparative genomics of biotechnologically important yeasts.</title>
        <authorList>
            <person name="Riley R."/>
            <person name="Haridas S."/>
            <person name="Wolfe K.H."/>
            <person name="Lopes M.R."/>
            <person name="Hittinger C.T."/>
            <person name="Goeker M."/>
            <person name="Salamov A.A."/>
            <person name="Wisecaver J.H."/>
            <person name="Long T.M."/>
            <person name="Calvey C.H."/>
            <person name="Aerts A.L."/>
            <person name="Barry K.W."/>
            <person name="Choi C."/>
            <person name="Clum A."/>
            <person name="Coughlan A.Y."/>
            <person name="Deshpande S."/>
            <person name="Douglass A.P."/>
            <person name="Hanson S.J."/>
            <person name="Klenk H.-P."/>
            <person name="LaButti K.M."/>
            <person name="Lapidus A."/>
            <person name="Lindquist E.A."/>
            <person name="Lipzen A.M."/>
            <person name="Meier-Kolthoff J.P."/>
            <person name="Ohm R.A."/>
            <person name="Otillar R.P."/>
            <person name="Pangilinan J.L."/>
            <person name="Peng Y."/>
            <person name="Rokas A."/>
            <person name="Rosa C.A."/>
            <person name="Scheuner C."/>
            <person name="Sibirny A.A."/>
            <person name="Slot J.C."/>
            <person name="Stielow J.B."/>
            <person name="Sun H."/>
            <person name="Kurtzman C.P."/>
            <person name="Blackwell M."/>
            <person name="Grigoriev I.V."/>
            <person name="Jeffries T.W."/>
        </authorList>
    </citation>
    <scope>NUCLEOTIDE SEQUENCE [LARGE SCALE GENOMIC DNA]</scope>
    <source>
        <strain evidence="11">ATCC 18201 / CBS 1600 / BCRC 20928 / JCM 3617 / NBRC 0987 / NRRL Y-1542</strain>
    </source>
</reference>
<dbReference type="PANTHER" id="PTHR42894">
    <property type="entry name" value="N-(5'-PHOSPHORIBOSYL)ANTHRANILATE ISOMERASE"/>
    <property type="match status" value="1"/>
</dbReference>
<evidence type="ECO:0000256" key="1">
    <source>
        <dbReference type="ARBA" id="ARBA00004664"/>
    </source>
</evidence>
<dbReference type="InterPro" id="IPR001240">
    <property type="entry name" value="PRAI_dom"/>
</dbReference>
<comment type="similarity">
    <text evidence="2">Belongs to the TrpF family.</text>
</comment>
<dbReference type="EC" id="5.3.1.24" evidence="3"/>
<dbReference type="OrthoDB" id="524799at2759"/>
<evidence type="ECO:0000256" key="8">
    <source>
        <dbReference type="ARBA" id="ARBA00023235"/>
    </source>
</evidence>
<evidence type="ECO:0000256" key="3">
    <source>
        <dbReference type="ARBA" id="ARBA00012572"/>
    </source>
</evidence>
<dbReference type="InterPro" id="IPR011060">
    <property type="entry name" value="RibuloseP-bd_barrel"/>
</dbReference>
<dbReference type="InterPro" id="IPR044643">
    <property type="entry name" value="TrpF_fam"/>
</dbReference>
<evidence type="ECO:0000256" key="2">
    <source>
        <dbReference type="ARBA" id="ARBA00007571"/>
    </source>
</evidence>
<dbReference type="Gene3D" id="3.20.20.70">
    <property type="entry name" value="Aldolase class I"/>
    <property type="match status" value="1"/>
</dbReference>